<dbReference type="Proteomes" id="UP001501920">
    <property type="component" value="Chromosome 1"/>
</dbReference>
<evidence type="ECO:0000256" key="1">
    <source>
        <dbReference type="ARBA" id="ARBA00004613"/>
    </source>
</evidence>
<reference evidence="7 8" key="1">
    <citation type="submission" date="2020-10" db="EMBL/GenBank/DDBJ databases">
        <title>Pygocentrus nattereri (red-bellied piranha) genome, fPygNat1, primary haplotype.</title>
        <authorList>
            <person name="Myers G."/>
            <person name="Meyer A."/>
            <person name="Karagic N."/>
            <person name="Pippel M."/>
            <person name="Winkler S."/>
            <person name="Tracey A."/>
            <person name="Wood J."/>
            <person name="Formenti G."/>
            <person name="Howe K."/>
            <person name="Fedrigo O."/>
            <person name="Jarvis E.D."/>
        </authorList>
    </citation>
    <scope>NUCLEOTIDE SEQUENCE [LARGE SCALE GENOMIC DNA]</scope>
</reference>
<name>A0AAR2L9C7_PYGNA</name>
<evidence type="ECO:0000256" key="4">
    <source>
        <dbReference type="ARBA" id="ARBA00022702"/>
    </source>
</evidence>
<dbReference type="GO" id="GO:0005184">
    <property type="term" value="F:neuropeptide hormone activity"/>
    <property type="evidence" value="ECO:0007669"/>
    <property type="project" value="InterPro"/>
</dbReference>
<dbReference type="GO" id="GO:0005576">
    <property type="term" value="C:extracellular region"/>
    <property type="evidence" value="ECO:0007669"/>
    <property type="project" value="UniProtKB-SubCell"/>
</dbReference>
<evidence type="ECO:0000313" key="8">
    <source>
        <dbReference type="Proteomes" id="UP001501920"/>
    </source>
</evidence>
<proteinExistence type="inferred from homology"/>
<feature type="signal peptide" evidence="6">
    <location>
        <begin position="1"/>
        <end position="32"/>
    </location>
</feature>
<keyword evidence="5 6" id="KW-0732">Signal</keyword>
<evidence type="ECO:0000313" key="7">
    <source>
        <dbReference type="Ensembl" id="ENSPNAP00000070976.1"/>
    </source>
</evidence>
<keyword evidence="8" id="KW-1185">Reference proteome</keyword>
<organism evidence="7 8">
    <name type="scientific">Pygocentrus nattereri</name>
    <name type="common">Red-bellied piranha</name>
    <dbReference type="NCBI Taxonomy" id="42514"/>
    <lineage>
        <taxon>Eukaryota</taxon>
        <taxon>Metazoa</taxon>
        <taxon>Chordata</taxon>
        <taxon>Craniata</taxon>
        <taxon>Vertebrata</taxon>
        <taxon>Euteleostomi</taxon>
        <taxon>Actinopterygii</taxon>
        <taxon>Neopterygii</taxon>
        <taxon>Teleostei</taxon>
        <taxon>Ostariophysi</taxon>
        <taxon>Characiformes</taxon>
        <taxon>Characoidei</taxon>
        <taxon>Pygocentrus</taxon>
    </lineage>
</organism>
<dbReference type="Ensembl" id="ENSPNAT00000071883.1">
    <property type="protein sequence ID" value="ENSPNAP00000070976.1"/>
    <property type="gene ID" value="ENSPNAG00000037413.1"/>
</dbReference>
<protein>
    <submittedName>
        <fullName evidence="7">Spexin hormone</fullName>
    </submittedName>
</protein>
<dbReference type="InterPro" id="IPR028126">
    <property type="entry name" value="Spexin"/>
</dbReference>
<evidence type="ECO:0000256" key="3">
    <source>
        <dbReference type="ARBA" id="ARBA00022525"/>
    </source>
</evidence>
<reference evidence="7" key="3">
    <citation type="submission" date="2025-09" db="UniProtKB">
        <authorList>
            <consortium name="Ensembl"/>
        </authorList>
    </citation>
    <scope>IDENTIFICATION</scope>
</reference>
<accession>A0AAR2L9C7</accession>
<comment type="similarity">
    <text evidence="2">Belongs to the spexin family.</text>
</comment>
<dbReference type="GeneTree" id="ENSGT00390000012501"/>
<comment type="subcellular location">
    <subcellularLocation>
        <location evidence="1">Secreted</location>
    </subcellularLocation>
</comment>
<feature type="chain" id="PRO_5043792790" evidence="6">
    <location>
        <begin position="33"/>
        <end position="152"/>
    </location>
</feature>
<keyword evidence="3" id="KW-0964">Secreted</keyword>
<dbReference type="Pfam" id="PF15171">
    <property type="entry name" value="Spexin"/>
    <property type="match status" value="1"/>
</dbReference>
<evidence type="ECO:0000256" key="5">
    <source>
        <dbReference type="ARBA" id="ARBA00022729"/>
    </source>
</evidence>
<dbReference type="PANTHER" id="PTHR28590">
    <property type="entry name" value="SPEXIN"/>
    <property type="match status" value="1"/>
</dbReference>
<evidence type="ECO:0000256" key="2">
    <source>
        <dbReference type="ARBA" id="ARBA00006687"/>
    </source>
</evidence>
<sequence length="152" mass="17130">PIASCPFQGLKALTAYALALLLLATFVSYACSAPKVTRRRTSGTFANALLILCDRTSLPSASHFQGTLQRRNWTPQAMLYLKGTQGRRFVSEDRNEGDVYDSLHLESRSQNTENLSVSKAATVLLNFLQQVKEEEDNGFFFQDIPAWKRDYF</sequence>
<keyword evidence="4" id="KW-0372">Hormone</keyword>
<dbReference type="AlphaFoldDB" id="A0AAR2L9C7"/>
<reference evidence="7" key="2">
    <citation type="submission" date="2025-08" db="UniProtKB">
        <authorList>
            <consortium name="Ensembl"/>
        </authorList>
    </citation>
    <scope>IDENTIFICATION</scope>
</reference>
<evidence type="ECO:0000256" key="6">
    <source>
        <dbReference type="SAM" id="SignalP"/>
    </source>
</evidence>
<dbReference type="PANTHER" id="PTHR28590:SF1">
    <property type="entry name" value="SPEXIN"/>
    <property type="match status" value="1"/>
</dbReference>